<dbReference type="Proteomes" id="UP000237662">
    <property type="component" value="Unassembled WGS sequence"/>
</dbReference>
<protein>
    <submittedName>
        <fullName evidence="1">Uncharacterized protein</fullName>
    </submittedName>
</protein>
<sequence length="251" mass="27051">MLAVPAGYHIFDVPFREAGTKLDRIYVNQTGPSSAGLGDSAMNCTCAPAPLESIWLEAECATVGDYWVPMDGVEAASGVALTVRPARNRDRKHQLRTISTRKLNSALMLRRPVPIGYTCPSRPTGWPPTPSGTKCTTRPGSICRIHLRIVEGTGRAVYQTDVDKAGPDLNVPLQLWKLPPGVVSDSVDCRRGADEAHADQAVGIPERLPSVYQREGPVETAVCAQPPPPGFAETSSFELLISRTSSAHDPR</sequence>
<dbReference type="EMBL" id="PTJC01000006">
    <property type="protein sequence ID" value="PPK86551.1"/>
    <property type="molecule type" value="Genomic_DNA"/>
</dbReference>
<proteinExistence type="predicted"/>
<keyword evidence="2" id="KW-1185">Reference proteome</keyword>
<evidence type="ECO:0000313" key="2">
    <source>
        <dbReference type="Proteomes" id="UP000237662"/>
    </source>
</evidence>
<organism evidence="1 2">
    <name type="scientific">Neolewinella xylanilytica</name>
    <dbReference type="NCBI Taxonomy" id="1514080"/>
    <lineage>
        <taxon>Bacteria</taxon>
        <taxon>Pseudomonadati</taxon>
        <taxon>Bacteroidota</taxon>
        <taxon>Saprospiria</taxon>
        <taxon>Saprospirales</taxon>
        <taxon>Lewinellaceae</taxon>
        <taxon>Neolewinella</taxon>
    </lineage>
</organism>
<comment type="caution">
    <text evidence="1">The sequence shown here is derived from an EMBL/GenBank/DDBJ whole genome shotgun (WGS) entry which is preliminary data.</text>
</comment>
<accession>A0A2S6I619</accession>
<dbReference type="AlphaFoldDB" id="A0A2S6I619"/>
<reference evidence="1 2" key="1">
    <citation type="submission" date="2018-02" db="EMBL/GenBank/DDBJ databases">
        <title>Genomic Encyclopedia of Archaeal and Bacterial Type Strains, Phase II (KMG-II): from individual species to whole genera.</title>
        <authorList>
            <person name="Goeker M."/>
        </authorList>
    </citation>
    <scope>NUCLEOTIDE SEQUENCE [LARGE SCALE GENOMIC DNA]</scope>
    <source>
        <strain evidence="1 2">DSM 29526</strain>
    </source>
</reference>
<name>A0A2S6I619_9BACT</name>
<evidence type="ECO:0000313" key="1">
    <source>
        <dbReference type="EMBL" id="PPK86551.1"/>
    </source>
</evidence>
<gene>
    <name evidence="1" type="ORF">CLV84_3484</name>
</gene>